<dbReference type="AlphaFoldDB" id="A0A4Z2F3R5"/>
<keyword evidence="3" id="KW-1185">Reference proteome</keyword>
<dbReference type="Proteomes" id="UP000314294">
    <property type="component" value="Unassembled WGS sequence"/>
</dbReference>
<evidence type="ECO:0000313" key="2">
    <source>
        <dbReference type="EMBL" id="TNN35530.1"/>
    </source>
</evidence>
<comment type="caution">
    <text evidence="2">The sequence shown here is derived from an EMBL/GenBank/DDBJ whole genome shotgun (WGS) entry which is preliminary data.</text>
</comment>
<feature type="compositionally biased region" description="Basic and acidic residues" evidence="1">
    <location>
        <begin position="42"/>
        <end position="54"/>
    </location>
</feature>
<protein>
    <submittedName>
        <fullName evidence="2">Uncharacterized protein</fullName>
    </submittedName>
</protein>
<evidence type="ECO:0000313" key="3">
    <source>
        <dbReference type="Proteomes" id="UP000314294"/>
    </source>
</evidence>
<gene>
    <name evidence="2" type="ORF">EYF80_054307</name>
</gene>
<sequence length="69" mass="7667">MRSRHPPPERLGSARATASSSYGETKRSLTFDSVRSLITATTRRERGNRSEVPARRTSPLLTEGRANPK</sequence>
<name>A0A4Z2F3R5_9TELE</name>
<feature type="compositionally biased region" description="Polar residues" evidence="1">
    <location>
        <begin position="30"/>
        <end position="41"/>
    </location>
</feature>
<proteinExistence type="predicted"/>
<dbReference type="EMBL" id="SRLO01001753">
    <property type="protein sequence ID" value="TNN35530.1"/>
    <property type="molecule type" value="Genomic_DNA"/>
</dbReference>
<feature type="region of interest" description="Disordered" evidence="1">
    <location>
        <begin position="1"/>
        <end position="69"/>
    </location>
</feature>
<evidence type="ECO:0000256" key="1">
    <source>
        <dbReference type="SAM" id="MobiDB-lite"/>
    </source>
</evidence>
<reference evidence="2 3" key="1">
    <citation type="submission" date="2019-03" db="EMBL/GenBank/DDBJ databases">
        <title>First draft genome of Liparis tanakae, snailfish: a comprehensive survey of snailfish specific genes.</title>
        <authorList>
            <person name="Kim W."/>
            <person name="Song I."/>
            <person name="Jeong J.-H."/>
            <person name="Kim D."/>
            <person name="Kim S."/>
            <person name="Ryu S."/>
            <person name="Song J.Y."/>
            <person name="Lee S.K."/>
        </authorList>
    </citation>
    <scope>NUCLEOTIDE SEQUENCE [LARGE SCALE GENOMIC DNA]</scope>
    <source>
        <tissue evidence="2">Muscle</tissue>
    </source>
</reference>
<accession>A0A4Z2F3R5</accession>
<organism evidence="2 3">
    <name type="scientific">Liparis tanakae</name>
    <name type="common">Tanaka's snailfish</name>
    <dbReference type="NCBI Taxonomy" id="230148"/>
    <lineage>
        <taxon>Eukaryota</taxon>
        <taxon>Metazoa</taxon>
        <taxon>Chordata</taxon>
        <taxon>Craniata</taxon>
        <taxon>Vertebrata</taxon>
        <taxon>Euteleostomi</taxon>
        <taxon>Actinopterygii</taxon>
        <taxon>Neopterygii</taxon>
        <taxon>Teleostei</taxon>
        <taxon>Neoteleostei</taxon>
        <taxon>Acanthomorphata</taxon>
        <taxon>Eupercaria</taxon>
        <taxon>Perciformes</taxon>
        <taxon>Cottioidei</taxon>
        <taxon>Cottales</taxon>
        <taxon>Liparidae</taxon>
        <taxon>Liparis</taxon>
    </lineage>
</organism>